<protein>
    <submittedName>
        <fullName evidence="2">Uncharacterized protein</fullName>
    </submittedName>
</protein>
<sequence>MPRIDEIPSHELHSDPVISQIQTLTVQSSHRQRTNDGEQPYGLPPGFVPPPHITFSA</sequence>
<dbReference type="Proteomes" id="UP000265520">
    <property type="component" value="Unassembled WGS sequence"/>
</dbReference>
<proteinExistence type="predicted"/>
<evidence type="ECO:0000313" key="2">
    <source>
        <dbReference type="EMBL" id="MCI47775.1"/>
    </source>
</evidence>
<name>A0A392SIJ5_9FABA</name>
<feature type="non-terminal residue" evidence="2">
    <location>
        <position position="57"/>
    </location>
</feature>
<comment type="caution">
    <text evidence="2">The sequence shown here is derived from an EMBL/GenBank/DDBJ whole genome shotgun (WGS) entry which is preliminary data.</text>
</comment>
<organism evidence="2 3">
    <name type="scientific">Trifolium medium</name>
    <dbReference type="NCBI Taxonomy" id="97028"/>
    <lineage>
        <taxon>Eukaryota</taxon>
        <taxon>Viridiplantae</taxon>
        <taxon>Streptophyta</taxon>
        <taxon>Embryophyta</taxon>
        <taxon>Tracheophyta</taxon>
        <taxon>Spermatophyta</taxon>
        <taxon>Magnoliopsida</taxon>
        <taxon>eudicotyledons</taxon>
        <taxon>Gunneridae</taxon>
        <taxon>Pentapetalae</taxon>
        <taxon>rosids</taxon>
        <taxon>fabids</taxon>
        <taxon>Fabales</taxon>
        <taxon>Fabaceae</taxon>
        <taxon>Papilionoideae</taxon>
        <taxon>50 kb inversion clade</taxon>
        <taxon>NPAAA clade</taxon>
        <taxon>Hologalegina</taxon>
        <taxon>IRL clade</taxon>
        <taxon>Trifolieae</taxon>
        <taxon>Trifolium</taxon>
    </lineage>
</organism>
<dbReference type="AlphaFoldDB" id="A0A392SIJ5"/>
<reference evidence="2 3" key="1">
    <citation type="journal article" date="2018" name="Front. Plant Sci.">
        <title>Red Clover (Trifolium pratense) and Zigzag Clover (T. medium) - A Picture of Genomic Similarities and Differences.</title>
        <authorList>
            <person name="Dluhosova J."/>
            <person name="Istvanek J."/>
            <person name="Nedelnik J."/>
            <person name="Repkova J."/>
        </authorList>
    </citation>
    <scope>NUCLEOTIDE SEQUENCE [LARGE SCALE GENOMIC DNA]</scope>
    <source>
        <strain evidence="3">cv. 10/8</strain>
        <tissue evidence="2">Leaf</tissue>
    </source>
</reference>
<keyword evidence="3" id="KW-1185">Reference proteome</keyword>
<dbReference type="EMBL" id="LXQA010376904">
    <property type="protein sequence ID" value="MCI47775.1"/>
    <property type="molecule type" value="Genomic_DNA"/>
</dbReference>
<accession>A0A392SIJ5</accession>
<evidence type="ECO:0000313" key="3">
    <source>
        <dbReference type="Proteomes" id="UP000265520"/>
    </source>
</evidence>
<feature type="region of interest" description="Disordered" evidence="1">
    <location>
        <begin position="25"/>
        <end position="57"/>
    </location>
</feature>
<feature type="compositionally biased region" description="Pro residues" evidence="1">
    <location>
        <begin position="42"/>
        <end position="57"/>
    </location>
</feature>
<evidence type="ECO:0000256" key="1">
    <source>
        <dbReference type="SAM" id="MobiDB-lite"/>
    </source>
</evidence>